<feature type="transmembrane region" description="Helical" evidence="1">
    <location>
        <begin position="342"/>
        <end position="359"/>
    </location>
</feature>
<sequence>VVPLLISKSIWISAVIITLIAYNACLFLSNDPASTQWILRTIRSAISFGAVFIVIFETRRASKKNYIQDTLLSLAFAITMHAVIVNISQLSEVFRAALYTMTSAKMYVNEMTIAYDNRPLGLTYTLSITSFLYFISIAIFTFHKSEDKYHNLAKLIAIATNTIACVWTARTGLLFFPLTLIFIFQIIRNASIKKMTGLFITVIIMVLATILFTYFGPISIEHQIRRVSELFTLFTSPSESTFFQQFVTMWHLPNDLGQLLFGNSLTGREEGHYVASDVGYILAIYGIGLVGQLLMLLPIVIAGFASFKLLKTKSEYGLLALVVLGSYLILNVKELALMTRTVWPVICVFISISILEYQAKRNRLHASDSP</sequence>
<proteinExistence type="predicted"/>
<protein>
    <recommendedName>
        <fullName evidence="4">O-antigen ligase domain-containing protein</fullName>
    </recommendedName>
</protein>
<keyword evidence="1" id="KW-1133">Transmembrane helix</keyword>
<feature type="transmembrane region" description="Helical" evidence="1">
    <location>
        <begin position="280"/>
        <end position="304"/>
    </location>
</feature>
<dbReference type="Proteomes" id="UP000264753">
    <property type="component" value="Unassembled WGS sequence"/>
</dbReference>
<dbReference type="RefSeq" id="WP_276653958.1">
    <property type="nucleotide sequence ID" value="NZ_DOOG01000130.1"/>
</dbReference>
<evidence type="ECO:0000313" key="2">
    <source>
        <dbReference type="EMBL" id="HBU99283.1"/>
    </source>
</evidence>
<feature type="transmembrane region" description="Helical" evidence="1">
    <location>
        <begin position="316"/>
        <end position="336"/>
    </location>
</feature>
<evidence type="ECO:0008006" key="4">
    <source>
        <dbReference type="Google" id="ProtNLM"/>
    </source>
</evidence>
<feature type="transmembrane region" description="Helical" evidence="1">
    <location>
        <begin position="120"/>
        <end position="143"/>
    </location>
</feature>
<feature type="transmembrane region" description="Helical" evidence="1">
    <location>
        <begin position="155"/>
        <end position="184"/>
    </location>
</feature>
<keyword evidence="1" id="KW-0472">Membrane</keyword>
<gene>
    <name evidence="2" type="ORF">DEF21_15475</name>
</gene>
<feature type="transmembrane region" description="Helical" evidence="1">
    <location>
        <begin position="9"/>
        <end position="29"/>
    </location>
</feature>
<feature type="transmembrane region" description="Helical" evidence="1">
    <location>
        <begin position="41"/>
        <end position="58"/>
    </location>
</feature>
<evidence type="ECO:0000313" key="3">
    <source>
        <dbReference type="Proteomes" id="UP000264753"/>
    </source>
</evidence>
<keyword evidence="1" id="KW-0812">Transmembrane</keyword>
<accession>A0A358HVS7</accession>
<organism evidence="2 3">
    <name type="scientific">Thalassospira lucentensis</name>
    <dbReference type="NCBI Taxonomy" id="168935"/>
    <lineage>
        <taxon>Bacteria</taxon>
        <taxon>Pseudomonadati</taxon>
        <taxon>Pseudomonadota</taxon>
        <taxon>Alphaproteobacteria</taxon>
        <taxon>Rhodospirillales</taxon>
        <taxon>Thalassospiraceae</taxon>
        <taxon>Thalassospira</taxon>
    </lineage>
</organism>
<dbReference type="EMBL" id="DOOG01000130">
    <property type="protein sequence ID" value="HBU99283.1"/>
    <property type="molecule type" value="Genomic_DNA"/>
</dbReference>
<feature type="non-terminal residue" evidence="2">
    <location>
        <position position="1"/>
    </location>
</feature>
<reference evidence="2 3" key="1">
    <citation type="journal article" date="2018" name="Nat. Biotechnol.">
        <title>A standardized bacterial taxonomy based on genome phylogeny substantially revises the tree of life.</title>
        <authorList>
            <person name="Parks D.H."/>
            <person name="Chuvochina M."/>
            <person name="Waite D.W."/>
            <person name="Rinke C."/>
            <person name="Skarshewski A."/>
            <person name="Chaumeil P.A."/>
            <person name="Hugenholtz P."/>
        </authorList>
    </citation>
    <scope>NUCLEOTIDE SEQUENCE [LARGE SCALE GENOMIC DNA]</scope>
    <source>
        <strain evidence="2">UBA8707</strain>
    </source>
</reference>
<dbReference type="AlphaFoldDB" id="A0A358HVS7"/>
<comment type="caution">
    <text evidence="2">The sequence shown here is derived from an EMBL/GenBank/DDBJ whole genome shotgun (WGS) entry which is preliminary data.</text>
</comment>
<evidence type="ECO:0000256" key="1">
    <source>
        <dbReference type="SAM" id="Phobius"/>
    </source>
</evidence>
<feature type="transmembrane region" description="Helical" evidence="1">
    <location>
        <begin position="196"/>
        <end position="215"/>
    </location>
</feature>
<name>A0A358HVS7_9PROT</name>